<dbReference type="InterPro" id="IPR000847">
    <property type="entry name" value="LysR_HTH_N"/>
</dbReference>
<name>A0A848IPN0_9BURK</name>
<dbReference type="SUPFAM" id="SSF46785">
    <property type="entry name" value="Winged helix' DNA-binding domain"/>
    <property type="match status" value="1"/>
</dbReference>
<dbReference type="GO" id="GO:0005829">
    <property type="term" value="C:cytosol"/>
    <property type="evidence" value="ECO:0007669"/>
    <property type="project" value="TreeGrafter"/>
</dbReference>
<dbReference type="Proteomes" id="UP000544134">
    <property type="component" value="Unassembled WGS sequence"/>
</dbReference>
<accession>A0A848IPN0</accession>
<dbReference type="GO" id="GO:0003700">
    <property type="term" value="F:DNA-binding transcription factor activity"/>
    <property type="evidence" value="ECO:0007669"/>
    <property type="project" value="InterPro"/>
</dbReference>
<dbReference type="RefSeq" id="WP_169490986.1">
    <property type="nucleotide sequence ID" value="NZ_JABBGJ010000076.1"/>
</dbReference>
<sequence>MKLYQLRALIVVAECGSMHEASRILHISQPAISKALSDLEAGLGAPLLTRSAKGVQLTPFGQSLIRHARAIEHEIRHAREDIETLLGAVRGTLTIGVTPVTSVGPFADVLRRFTEAHPDVTINVLELRPMQIRESLTEGSIDFAVMSRIGEPDASRFYWEPLYTTSNHIAVRSDNPLPSVNSLADLVASRWLSLDRPDDATGVIGTLFDAQGVEPPTNVLRCMSTGLYVELATTTNLISVWGAPAFQLPYLEGRLRKIVLREPIPDLVVGLVCRDIELVTKLSATFIDMIRSACKSLSTPYRRGDSRAKRRTTK</sequence>
<comment type="similarity">
    <text evidence="1">Belongs to the LysR transcriptional regulatory family.</text>
</comment>
<dbReference type="Pfam" id="PF00126">
    <property type="entry name" value="HTH_1"/>
    <property type="match status" value="1"/>
</dbReference>
<evidence type="ECO:0000256" key="2">
    <source>
        <dbReference type="ARBA" id="ARBA00023015"/>
    </source>
</evidence>
<keyword evidence="2" id="KW-0805">Transcription regulation</keyword>
<comment type="caution">
    <text evidence="6">The sequence shown here is derived from an EMBL/GenBank/DDBJ whole genome shotgun (WGS) entry which is preliminary data.</text>
</comment>
<dbReference type="Gene3D" id="1.10.10.10">
    <property type="entry name" value="Winged helix-like DNA-binding domain superfamily/Winged helix DNA-binding domain"/>
    <property type="match status" value="1"/>
</dbReference>
<dbReference type="CDD" id="cd05466">
    <property type="entry name" value="PBP2_LTTR_substrate"/>
    <property type="match status" value="1"/>
</dbReference>
<dbReference type="InterPro" id="IPR036388">
    <property type="entry name" value="WH-like_DNA-bd_sf"/>
</dbReference>
<dbReference type="PROSITE" id="PS50931">
    <property type="entry name" value="HTH_LYSR"/>
    <property type="match status" value="1"/>
</dbReference>
<reference evidence="6 7" key="1">
    <citation type="submission" date="2020-04" db="EMBL/GenBank/DDBJ databases">
        <title>Paraburkholderia sp. RP-4-7 isolated from soil.</title>
        <authorList>
            <person name="Dahal R.H."/>
        </authorList>
    </citation>
    <scope>NUCLEOTIDE SEQUENCE [LARGE SCALE GENOMIC DNA]</scope>
    <source>
        <strain evidence="6 7">RP-4-7</strain>
    </source>
</reference>
<evidence type="ECO:0000259" key="5">
    <source>
        <dbReference type="PROSITE" id="PS50931"/>
    </source>
</evidence>
<dbReference type="AlphaFoldDB" id="A0A848IPN0"/>
<dbReference type="InterPro" id="IPR005119">
    <property type="entry name" value="LysR_subst-bd"/>
</dbReference>
<dbReference type="GO" id="GO:0003677">
    <property type="term" value="F:DNA binding"/>
    <property type="evidence" value="ECO:0007669"/>
    <property type="project" value="UniProtKB-KW"/>
</dbReference>
<dbReference type="InterPro" id="IPR036390">
    <property type="entry name" value="WH_DNA-bd_sf"/>
</dbReference>
<evidence type="ECO:0000256" key="3">
    <source>
        <dbReference type="ARBA" id="ARBA00023125"/>
    </source>
</evidence>
<evidence type="ECO:0000256" key="1">
    <source>
        <dbReference type="ARBA" id="ARBA00009437"/>
    </source>
</evidence>
<gene>
    <name evidence="6" type="ORF">HHL24_41020</name>
</gene>
<evidence type="ECO:0000256" key="4">
    <source>
        <dbReference type="ARBA" id="ARBA00023163"/>
    </source>
</evidence>
<evidence type="ECO:0000313" key="6">
    <source>
        <dbReference type="EMBL" id="NMM04222.1"/>
    </source>
</evidence>
<dbReference type="Pfam" id="PF03466">
    <property type="entry name" value="LysR_substrate"/>
    <property type="match status" value="1"/>
</dbReference>
<proteinExistence type="inferred from homology"/>
<dbReference type="PANTHER" id="PTHR30419:SF30">
    <property type="entry name" value="LYSR FAMILY TRANSCRIPTIONAL REGULATOR"/>
    <property type="match status" value="1"/>
</dbReference>
<dbReference type="InterPro" id="IPR050950">
    <property type="entry name" value="HTH-type_LysR_regulators"/>
</dbReference>
<dbReference type="PANTHER" id="PTHR30419">
    <property type="entry name" value="HTH-TYPE TRANSCRIPTIONAL REGULATOR YBHD"/>
    <property type="match status" value="1"/>
</dbReference>
<keyword evidence="3" id="KW-0238">DNA-binding</keyword>
<keyword evidence="4" id="KW-0804">Transcription</keyword>
<dbReference type="SUPFAM" id="SSF53850">
    <property type="entry name" value="Periplasmic binding protein-like II"/>
    <property type="match status" value="1"/>
</dbReference>
<dbReference type="PRINTS" id="PR00039">
    <property type="entry name" value="HTHLYSR"/>
</dbReference>
<protein>
    <submittedName>
        <fullName evidence="6">LysR family transcriptional regulator</fullName>
    </submittedName>
</protein>
<dbReference type="FunFam" id="1.10.10.10:FF:000001">
    <property type="entry name" value="LysR family transcriptional regulator"/>
    <property type="match status" value="1"/>
</dbReference>
<keyword evidence="7" id="KW-1185">Reference proteome</keyword>
<dbReference type="EMBL" id="JABBGJ010000076">
    <property type="protein sequence ID" value="NMM04222.1"/>
    <property type="molecule type" value="Genomic_DNA"/>
</dbReference>
<dbReference type="Gene3D" id="3.40.190.10">
    <property type="entry name" value="Periplasmic binding protein-like II"/>
    <property type="match status" value="2"/>
</dbReference>
<evidence type="ECO:0000313" key="7">
    <source>
        <dbReference type="Proteomes" id="UP000544134"/>
    </source>
</evidence>
<organism evidence="6 7">
    <name type="scientific">Paraburkholderia polaris</name>
    <dbReference type="NCBI Taxonomy" id="2728848"/>
    <lineage>
        <taxon>Bacteria</taxon>
        <taxon>Pseudomonadati</taxon>
        <taxon>Pseudomonadota</taxon>
        <taxon>Betaproteobacteria</taxon>
        <taxon>Burkholderiales</taxon>
        <taxon>Burkholderiaceae</taxon>
        <taxon>Paraburkholderia</taxon>
    </lineage>
</organism>
<feature type="domain" description="HTH lysR-type" evidence="5">
    <location>
        <begin position="1"/>
        <end position="58"/>
    </location>
</feature>